<feature type="transmembrane region" description="Helical" evidence="5">
    <location>
        <begin position="401"/>
        <end position="422"/>
    </location>
</feature>
<dbReference type="Proteomes" id="UP000077875">
    <property type="component" value="Chromosome"/>
</dbReference>
<feature type="transmembrane region" description="Helical" evidence="5">
    <location>
        <begin position="313"/>
        <end position="332"/>
    </location>
</feature>
<evidence type="ECO:0000313" key="7">
    <source>
        <dbReference type="Proteomes" id="UP000077875"/>
    </source>
</evidence>
<feature type="transmembrane region" description="Helical" evidence="5">
    <location>
        <begin position="205"/>
        <end position="225"/>
    </location>
</feature>
<evidence type="ECO:0000256" key="1">
    <source>
        <dbReference type="ARBA" id="ARBA00022692"/>
    </source>
</evidence>
<dbReference type="InterPro" id="IPR011701">
    <property type="entry name" value="MFS"/>
</dbReference>
<feature type="region of interest" description="Disordered" evidence="4">
    <location>
        <begin position="1"/>
        <end position="34"/>
    </location>
</feature>
<organism evidence="6 7">
    <name type="scientific">Halotalea alkalilenta</name>
    <dbReference type="NCBI Taxonomy" id="376489"/>
    <lineage>
        <taxon>Bacteria</taxon>
        <taxon>Pseudomonadati</taxon>
        <taxon>Pseudomonadota</taxon>
        <taxon>Gammaproteobacteria</taxon>
        <taxon>Oceanospirillales</taxon>
        <taxon>Halomonadaceae</taxon>
        <taxon>Halotalea</taxon>
    </lineage>
</organism>
<dbReference type="CDD" id="cd17339">
    <property type="entry name" value="MFS_NIMT_CynX_like"/>
    <property type="match status" value="1"/>
</dbReference>
<evidence type="ECO:0000256" key="2">
    <source>
        <dbReference type="ARBA" id="ARBA00022989"/>
    </source>
</evidence>
<reference evidence="6 7" key="1">
    <citation type="submission" date="2016-04" db="EMBL/GenBank/DDBJ databases">
        <title>Complete Genome Sequence of Halotalea alkalilenta IHB B 13600.</title>
        <authorList>
            <person name="Swarnkar M.K."/>
            <person name="Sharma A."/>
            <person name="Kaushal K."/>
            <person name="Soni R."/>
            <person name="Rana S."/>
            <person name="Singh A.K."/>
            <person name="Gulati A."/>
        </authorList>
    </citation>
    <scope>NUCLEOTIDE SEQUENCE [LARGE SCALE GENOMIC DNA]</scope>
    <source>
        <strain evidence="6 7">IHB B 13600</strain>
    </source>
</reference>
<evidence type="ECO:0000313" key="6">
    <source>
        <dbReference type="EMBL" id="ANF56066.1"/>
    </source>
</evidence>
<keyword evidence="7" id="KW-1185">Reference proteome</keyword>
<dbReference type="KEGG" id="haa:A5892_00100"/>
<feature type="transmembrane region" description="Helical" evidence="5">
    <location>
        <begin position="246"/>
        <end position="266"/>
    </location>
</feature>
<feature type="transmembrane region" description="Helical" evidence="5">
    <location>
        <begin position="338"/>
        <end position="361"/>
    </location>
</feature>
<evidence type="ECO:0000256" key="3">
    <source>
        <dbReference type="ARBA" id="ARBA00023136"/>
    </source>
</evidence>
<accession>A0A172YA89</accession>
<name>A0A172YA89_9GAMM</name>
<dbReference type="SUPFAM" id="SSF103473">
    <property type="entry name" value="MFS general substrate transporter"/>
    <property type="match status" value="1"/>
</dbReference>
<feature type="compositionally biased region" description="Polar residues" evidence="4">
    <location>
        <begin position="1"/>
        <end position="20"/>
    </location>
</feature>
<evidence type="ECO:0000256" key="4">
    <source>
        <dbReference type="SAM" id="MobiDB-lite"/>
    </source>
</evidence>
<dbReference type="AlphaFoldDB" id="A0A172YA89"/>
<keyword evidence="2 5" id="KW-1133">Transmembrane helix</keyword>
<feature type="transmembrane region" description="Helical" evidence="5">
    <location>
        <begin position="117"/>
        <end position="135"/>
    </location>
</feature>
<proteinExistence type="predicted"/>
<dbReference type="PANTHER" id="PTHR23523:SF2">
    <property type="entry name" value="2-NITROIMIDAZOLE TRANSPORTER"/>
    <property type="match status" value="1"/>
</dbReference>
<keyword evidence="3 5" id="KW-0472">Membrane</keyword>
<dbReference type="RefSeq" id="WP_064121063.1">
    <property type="nucleotide sequence ID" value="NZ_CP015243.1"/>
</dbReference>
<feature type="transmembrane region" description="Helical" evidence="5">
    <location>
        <begin position="141"/>
        <end position="162"/>
    </location>
</feature>
<feature type="transmembrane region" description="Helical" evidence="5">
    <location>
        <begin position="82"/>
        <end position="105"/>
    </location>
</feature>
<dbReference type="EMBL" id="CP015243">
    <property type="protein sequence ID" value="ANF56066.1"/>
    <property type="molecule type" value="Genomic_DNA"/>
</dbReference>
<feature type="transmembrane region" description="Helical" evidence="5">
    <location>
        <begin position="174"/>
        <end position="193"/>
    </location>
</feature>
<dbReference type="InterPro" id="IPR036259">
    <property type="entry name" value="MFS_trans_sf"/>
</dbReference>
<dbReference type="PANTHER" id="PTHR23523">
    <property type="match status" value="1"/>
</dbReference>
<dbReference type="STRING" id="376489.A5892_00100"/>
<dbReference type="InterPro" id="IPR052524">
    <property type="entry name" value="MFS_Cyanate_Porter"/>
</dbReference>
<protein>
    <submittedName>
        <fullName evidence="6">MFS transporter</fullName>
    </submittedName>
</protein>
<feature type="transmembrane region" description="Helical" evidence="5">
    <location>
        <begin position="286"/>
        <end position="306"/>
    </location>
</feature>
<gene>
    <name evidence="6" type="ORF">A5892_00100</name>
</gene>
<keyword evidence="1 5" id="KW-0812">Transmembrane</keyword>
<dbReference type="GO" id="GO:0022857">
    <property type="term" value="F:transmembrane transporter activity"/>
    <property type="evidence" value="ECO:0007669"/>
    <property type="project" value="InterPro"/>
</dbReference>
<evidence type="ECO:0000256" key="5">
    <source>
        <dbReference type="SAM" id="Phobius"/>
    </source>
</evidence>
<dbReference type="Pfam" id="PF07690">
    <property type="entry name" value="MFS_1"/>
    <property type="match status" value="1"/>
</dbReference>
<dbReference type="Gene3D" id="1.20.1250.20">
    <property type="entry name" value="MFS general substrate transporter like domains"/>
    <property type="match status" value="1"/>
</dbReference>
<sequence length="431" mass="44724">MPSPTTTPLSTAGAAPSSTKGAEPSYACAQPSRRDLPGESAGAFLSHHLPLLVGLVLVALNLRPALSSLAPLLGQVSSELGLSASFAGVVTFLPVFCLGAFAFLAPRLSHRYGSARTILLALLVLAAGVALRGVFGIAGLLLGTVMAGAGIGVAGVLLPSVVKRHYPHHASLLTGIYTMALCSGAALAAGASVPLAEAFGGSWRLGLSCWALLALAAALIWIPQLRRAKHEPKSERRRVRAPWRSMLAWQVTLYMGLQSSLAYIVFGWLPTMLMARGLGALEAGLMMSVSVLLQLVTALGGPFIAARFRHQSGVIALFLALSVVPLLCILLMPVSTLWLWIVLLGLGQGGTFSLALALLVLRTRNAQSAGALSGMAQGVGYSLASFGTLGVGLLHDLRGDWFEVAGLILAIGLLALLCGFNAGRDRFVEAG</sequence>
<feature type="transmembrane region" description="Helical" evidence="5">
    <location>
        <begin position="373"/>
        <end position="395"/>
    </location>
</feature>